<evidence type="ECO:0000313" key="6">
    <source>
        <dbReference type="Proteomes" id="UP000526125"/>
    </source>
</evidence>
<comment type="catalytic activity">
    <reaction evidence="3">
        <text>3',5'-cyclic UMP + H2O = UMP + H(+)</text>
        <dbReference type="Rhea" id="RHEA:70575"/>
        <dbReference type="ChEBI" id="CHEBI:15377"/>
        <dbReference type="ChEBI" id="CHEBI:15378"/>
        <dbReference type="ChEBI" id="CHEBI:57865"/>
        <dbReference type="ChEBI" id="CHEBI:184387"/>
    </reaction>
    <physiologicalReaction direction="left-to-right" evidence="3">
        <dbReference type="Rhea" id="RHEA:70576"/>
    </physiologicalReaction>
</comment>
<dbReference type="SUPFAM" id="SSF56281">
    <property type="entry name" value="Metallo-hydrolase/oxidoreductase"/>
    <property type="match status" value="1"/>
</dbReference>
<gene>
    <name evidence="5" type="ORF">HP552_08020</name>
</gene>
<dbReference type="EMBL" id="JABMCB010000166">
    <property type="protein sequence ID" value="NUU75184.1"/>
    <property type="molecule type" value="Genomic_DNA"/>
</dbReference>
<comment type="function">
    <text evidence="2">Counteracts the endogenous Pycsar antiviral defense system. Phosphodiesterase that enables metal-dependent hydrolysis of host cyclic nucleotide Pycsar defense signals such as cCMP and cUMP.</text>
</comment>
<accession>A0A7Y6BWD6</accession>
<protein>
    <recommendedName>
        <fullName evidence="4">Metallo-beta-lactamase domain-containing protein</fullName>
    </recommendedName>
</protein>
<dbReference type="Gene3D" id="3.60.15.10">
    <property type="entry name" value="Ribonuclease Z/Hydroxyacylglutathione hydrolase-like"/>
    <property type="match status" value="1"/>
</dbReference>
<organism evidence="5 6">
    <name type="scientific">Paenibacillus xylanilyticus</name>
    <dbReference type="NCBI Taxonomy" id="248903"/>
    <lineage>
        <taxon>Bacteria</taxon>
        <taxon>Bacillati</taxon>
        <taxon>Bacillota</taxon>
        <taxon>Bacilli</taxon>
        <taxon>Bacillales</taxon>
        <taxon>Paenibacillaceae</taxon>
        <taxon>Paenibacillus</taxon>
    </lineage>
</organism>
<evidence type="ECO:0000256" key="2">
    <source>
        <dbReference type="ARBA" id="ARBA00034301"/>
    </source>
</evidence>
<keyword evidence="6" id="KW-1185">Reference proteome</keyword>
<comment type="catalytic activity">
    <reaction evidence="1">
        <text>3',5'-cyclic CMP + H2O = CMP + H(+)</text>
        <dbReference type="Rhea" id="RHEA:72675"/>
        <dbReference type="ChEBI" id="CHEBI:15377"/>
        <dbReference type="ChEBI" id="CHEBI:15378"/>
        <dbReference type="ChEBI" id="CHEBI:58003"/>
        <dbReference type="ChEBI" id="CHEBI:60377"/>
    </reaction>
    <physiologicalReaction direction="left-to-right" evidence="1">
        <dbReference type="Rhea" id="RHEA:72676"/>
    </physiologicalReaction>
</comment>
<evidence type="ECO:0000259" key="4">
    <source>
        <dbReference type="Pfam" id="PF12706"/>
    </source>
</evidence>
<feature type="domain" description="Metallo-beta-lactamase" evidence="4">
    <location>
        <begin position="6"/>
        <end position="65"/>
    </location>
</feature>
<dbReference type="Proteomes" id="UP000526125">
    <property type="component" value="Unassembled WGS sequence"/>
</dbReference>
<reference evidence="5 6" key="1">
    <citation type="submission" date="2020-05" db="EMBL/GenBank/DDBJ databases">
        <title>Genome Sequencing of Type Strains.</title>
        <authorList>
            <person name="Lemaire J.F."/>
            <person name="Inderbitzin P."/>
            <person name="Gregorio O.A."/>
            <person name="Collins S.B."/>
            <person name="Wespe N."/>
            <person name="Knight-Connoni V."/>
        </authorList>
    </citation>
    <scope>NUCLEOTIDE SEQUENCE [LARGE SCALE GENOMIC DNA]</scope>
    <source>
        <strain evidence="5 6">LMG 21957</strain>
    </source>
</reference>
<proteinExistence type="predicted"/>
<dbReference type="PANTHER" id="PTHR15032">
    <property type="entry name" value="N-ACYL-PHOSPHATIDYLETHANOLAMINE-HYDROLYZING PHOSPHOLIPASE D"/>
    <property type="match status" value="1"/>
</dbReference>
<evidence type="ECO:0000256" key="3">
    <source>
        <dbReference type="ARBA" id="ARBA00048505"/>
    </source>
</evidence>
<evidence type="ECO:0000313" key="5">
    <source>
        <dbReference type="EMBL" id="NUU75184.1"/>
    </source>
</evidence>
<dbReference type="InterPro" id="IPR001279">
    <property type="entry name" value="Metallo-B-lactamas"/>
</dbReference>
<comment type="caution">
    <text evidence="5">The sequence shown here is derived from an EMBL/GenBank/DDBJ whole genome shotgun (WGS) entry which is preliminary data.</text>
</comment>
<sequence length="66" mass="7416">MGRSGGFNLKFRCTPTKHSSGRGFGQNLTLWSSWIIDGRHTNVFYSGDSGYSPHFKEIGEKYGPFI</sequence>
<name>A0A7Y6BWD6_9BACL</name>
<dbReference type="PANTHER" id="PTHR15032:SF4">
    <property type="entry name" value="N-ACYL-PHOSPHATIDYLETHANOLAMINE-HYDROLYZING PHOSPHOLIPASE D"/>
    <property type="match status" value="1"/>
</dbReference>
<dbReference type="Pfam" id="PF12706">
    <property type="entry name" value="Lactamase_B_2"/>
    <property type="match status" value="1"/>
</dbReference>
<evidence type="ECO:0000256" key="1">
    <source>
        <dbReference type="ARBA" id="ARBA00034221"/>
    </source>
</evidence>
<dbReference type="InterPro" id="IPR036866">
    <property type="entry name" value="RibonucZ/Hydroxyglut_hydro"/>
</dbReference>
<dbReference type="AlphaFoldDB" id="A0A7Y6BWD6"/>
<dbReference type="GO" id="GO:0005737">
    <property type="term" value="C:cytoplasm"/>
    <property type="evidence" value="ECO:0007669"/>
    <property type="project" value="TreeGrafter"/>
</dbReference>